<keyword evidence="11 19" id="KW-0472">Membrane</keyword>
<proteinExistence type="inferred from homology"/>
<comment type="subcellular location">
    <subcellularLocation>
        <location evidence="1">Membrane</location>
        <topology evidence="1">Single-pass membrane protein</topology>
    </subcellularLocation>
</comment>
<evidence type="ECO:0000256" key="18">
    <source>
        <dbReference type="PROSITE-ProRule" id="PRU10141"/>
    </source>
</evidence>
<dbReference type="InterPro" id="IPR024171">
    <property type="entry name" value="SRK-like_kinase"/>
</dbReference>
<evidence type="ECO:0000256" key="15">
    <source>
        <dbReference type="ARBA" id="ARBA00047899"/>
    </source>
</evidence>
<organism evidence="23 24">
    <name type="scientific">Hibiscus sabdariffa</name>
    <name type="common">roselle</name>
    <dbReference type="NCBI Taxonomy" id="183260"/>
    <lineage>
        <taxon>Eukaryota</taxon>
        <taxon>Viridiplantae</taxon>
        <taxon>Streptophyta</taxon>
        <taxon>Embryophyta</taxon>
        <taxon>Tracheophyta</taxon>
        <taxon>Spermatophyta</taxon>
        <taxon>Magnoliopsida</taxon>
        <taxon>eudicotyledons</taxon>
        <taxon>Gunneridae</taxon>
        <taxon>Pentapetalae</taxon>
        <taxon>rosids</taxon>
        <taxon>malvids</taxon>
        <taxon>Malvales</taxon>
        <taxon>Malvaceae</taxon>
        <taxon>Malvoideae</taxon>
        <taxon>Hibiscus</taxon>
    </lineage>
</organism>
<keyword evidence="12" id="KW-1015">Disulfide bond</keyword>
<comment type="catalytic activity">
    <reaction evidence="15 17">
        <text>L-threonyl-[protein] + ATP = O-phospho-L-threonyl-[protein] + ADP + H(+)</text>
        <dbReference type="Rhea" id="RHEA:46608"/>
        <dbReference type="Rhea" id="RHEA-COMP:11060"/>
        <dbReference type="Rhea" id="RHEA-COMP:11605"/>
        <dbReference type="ChEBI" id="CHEBI:15378"/>
        <dbReference type="ChEBI" id="CHEBI:30013"/>
        <dbReference type="ChEBI" id="CHEBI:30616"/>
        <dbReference type="ChEBI" id="CHEBI:61977"/>
        <dbReference type="ChEBI" id="CHEBI:456216"/>
        <dbReference type="EC" id="2.7.11.1"/>
    </reaction>
</comment>
<keyword evidence="6 20" id="KW-0732">Signal</keyword>
<feature type="binding site" evidence="18">
    <location>
        <position position="532"/>
    </location>
    <ligand>
        <name>ATP</name>
        <dbReference type="ChEBI" id="CHEBI:30616"/>
    </ligand>
</feature>
<feature type="domain" description="Protein kinase" evidence="21">
    <location>
        <begin position="503"/>
        <end position="802"/>
    </location>
</feature>
<evidence type="ECO:0000256" key="5">
    <source>
        <dbReference type="ARBA" id="ARBA00022692"/>
    </source>
</evidence>
<evidence type="ECO:0000256" key="9">
    <source>
        <dbReference type="ARBA" id="ARBA00022840"/>
    </source>
</evidence>
<keyword evidence="8 17" id="KW-0418">Kinase</keyword>
<dbReference type="PANTHER" id="PTHR47976:SF60">
    <property type="entry name" value="RECEPTOR-LIKE SERINE_THREONINE-PROTEIN KINASE"/>
    <property type="match status" value="1"/>
</dbReference>
<dbReference type="Gene3D" id="2.90.10.30">
    <property type="match status" value="1"/>
</dbReference>
<accession>A0ABR2QP77</accession>
<dbReference type="PANTHER" id="PTHR47976">
    <property type="entry name" value="G-TYPE LECTIN S-RECEPTOR-LIKE SERINE/THREONINE-PROTEIN KINASE SD2-5"/>
    <property type="match status" value="1"/>
</dbReference>
<dbReference type="InterPro" id="IPR001480">
    <property type="entry name" value="Bulb-type_lectin_dom"/>
</dbReference>
<evidence type="ECO:0000256" key="20">
    <source>
        <dbReference type="SAM" id="SignalP"/>
    </source>
</evidence>
<gene>
    <name evidence="23" type="ORF">V6N11_025150</name>
</gene>
<dbReference type="InterPro" id="IPR011009">
    <property type="entry name" value="Kinase-like_dom_sf"/>
</dbReference>
<evidence type="ECO:0000256" key="2">
    <source>
        <dbReference type="ARBA" id="ARBA00022527"/>
    </source>
</evidence>
<dbReference type="InterPro" id="IPR051343">
    <property type="entry name" value="G-type_lectin_kinases/EP1-like"/>
</dbReference>
<evidence type="ECO:0000256" key="17">
    <source>
        <dbReference type="PIRNR" id="PIRNR000641"/>
    </source>
</evidence>
<keyword evidence="3" id="KW-0245">EGF-like domain</keyword>
<keyword evidence="4 17" id="KW-0808">Transferase</keyword>
<evidence type="ECO:0000256" key="4">
    <source>
        <dbReference type="ARBA" id="ARBA00022679"/>
    </source>
</evidence>
<dbReference type="Proteomes" id="UP001396334">
    <property type="component" value="Unassembled WGS sequence"/>
</dbReference>
<keyword evidence="9 17" id="KW-0067">ATP-binding</keyword>
<dbReference type="Gene3D" id="1.10.510.10">
    <property type="entry name" value="Transferase(Phosphotransferase) domain 1"/>
    <property type="match status" value="1"/>
</dbReference>
<keyword evidence="2 17" id="KW-0723">Serine/threonine-protein kinase</keyword>
<feature type="transmembrane region" description="Helical" evidence="19">
    <location>
        <begin position="431"/>
        <end position="457"/>
    </location>
</feature>
<keyword evidence="13" id="KW-0675">Receptor</keyword>
<evidence type="ECO:0000256" key="12">
    <source>
        <dbReference type="ARBA" id="ARBA00023157"/>
    </source>
</evidence>
<dbReference type="InterPro" id="IPR008271">
    <property type="entry name" value="Ser/Thr_kinase_AS"/>
</dbReference>
<evidence type="ECO:0000313" key="23">
    <source>
        <dbReference type="EMBL" id="KAK9002472.1"/>
    </source>
</evidence>
<dbReference type="PROSITE" id="PS00107">
    <property type="entry name" value="PROTEIN_KINASE_ATP"/>
    <property type="match status" value="1"/>
</dbReference>
<keyword evidence="24" id="KW-1185">Reference proteome</keyword>
<evidence type="ECO:0000256" key="19">
    <source>
        <dbReference type="SAM" id="Phobius"/>
    </source>
</evidence>
<dbReference type="SMART" id="SM00108">
    <property type="entry name" value="B_lectin"/>
    <property type="match status" value="1"/>
</dbReference>
<keyword evidence="5 19" id="KW-0812">Transmembrane</keyword>
<comment type="similarity">
    <text evidence="17">Belongs to the protein kinase superfamily. Ser/Thr protein kinase family.</text>
</comment>
<evidence type="ECO:0000256" key="8">
    <source>
        <dbReference type="ARBA" id="ARBA00022777"/>
    </source>
</evidence>
<evidence type="ECO:0000256" key="6">
    <source>
        <dbReference type="ARBA" id="ARBA00022729"/>
    </source>
</evidence>
<dbReference type="PROSITE" id="PS50927">
    <property type="entry name" value="BULB_LECTIN"/>
    <property type="match status" value="1"/>
</dbReference>
<feature type="signal peptide" evidence="20">
    <location>
        <begin position="1"/>
        <end position="19"/>
    </location>
</feature>
<dbReference type="CDD" id="cd14066">
    <property type="entry name" value="STKc_IRAK"/>
    <property type="match status" value="1"/>
</dbReference>
<dbReference type="PROSITE" id="PS50011">
    <property type="entry name" value="PROTEIN_KINASE_DOM"/>
    <property type="match status" value="1"/>
</dbReference>
<keyword evidence="14" id="KW-0325">Glycoprotein</keyword>
<evidence type="ECO:0000256" key="11">
    <source>
        <dbReference type="ARBA" id="ARBA00023136"/>
    </source>
</evidence>
<dbReference type="InterPro" id="IPR000719">
    <property type="entry name" value="Prot_kinase_dom"/>
</dbReference>
<dbReference type="EMBL" id="JBBPBN010000035">
    <property type="protein sequence ID" value="KAK9002472.1"/>
    <property type="molecule type" value="Genomic_DNA"/>
</dbReference>
<evidence type="ECO:0000259" key="22">
    <source>
        <dbReference type="PROSITE" id="PS50927"/>
    </source>
</evidence>
<reference evidence="23 24" key="1">
    <citation type="journal article" date="2024" name="G3 (Bethesda)">
        <title>Genome assembly of Hibiscus sabdariffa L. provides insights into metabolisms of medicinal natural products.</title>
        <authorList>
            <person name="Kim T."/>
        </authorList>
    </citation>
    <scope>NUCLEOTIDE SEQUENCE [LARGE SCALE GENOMIC DNA]</scope>
    <source>
        <strain evidence="23">TK-2024</strain>
        <tissue evidence="23">Old leaves</tissue>
    </source>
</reference>
<dbReference type="PIRSF" id="PIRSF000641">
    <property type="entry name" value="SRK"/>
    <property type="match status" value="1"/>
</dbReference>
<evidence type="ECO:0000256" key="14">
    <source>
        <dbReference type="ARBA" id="ARBA00023180"/>
    </source>
</evidence>
<sequence>MALFAALVLLSGLVVPSSGRLYTDSIRPSFAASYTIFIDNGGAFLQSPNAAFRAAISNNLNQQLPQFYFSVIHSSSDTIIWTANRDEPVSESAELLLTPNGLVITDDTDRTIWSTPSLESPVAFLQLEDSGNLVLFDRGNVSLWESFDHPTDTLVMRQRLPVGIDFSAGEYRLLLTGFDAVLQWNGMTYWRLSMDDRAFVDSNAPAAFMSVNGSGLYLFRDNGSTVVFMVTLSPVDATGSDFVFAKLGSNGKFTISSFHGKELVQILQLPAEDCRIPSICGKIGFCDRDKTCSCPSGFHNGIDDGCVPINPSFTLPKACNASNSYGDKTSDHVSYMKIGDAINYFSINFVEPLSRQIDISNCQLLCSQNCSCLGVLYGNSSGSCYPIRNNVGSIFSSIFGLRQEYFSGYIKTMSQSSNVDLSSKTGAGRKLSVTGLALLSSSGGFVLIAIVVGILWWRRRKGHSGAAVVRLGSKNSFSAEIDLLSIAGLPVKFEYEELATATDNFGMQIGSGGFGAVYKGVLPNESVVAVKKITNLGVQGKKDFCTEIAIVGNIHHVNLVKLKGFCLEGKQRFLVLEYMNKGSLDRVMFDNESSVLEWKERSEIAIGTARALAYLHSGCQHKIIHCDVKPENILLHVGENLNQNLQVKMSDFGISKLISPEQSNLLTTLRGTRGYLAPEWLTSSGISDKSDVFSYGMVLLEIVRGRRNFTIQLQSNSSDRSPLSAPKLQRLYFPLLALEMHEQKRYMELVDPRLEGRAKSEEVERLVRVALCCLQMEPFRRPTMSNVVRMLEGSLPVGRPRIESLNFLRYYGGSYAETVTSSNDGCNGLSEFILDSDPPLDNC</sequence>
<dbReference type="SUPFAM" id="SSF51110">
    <property type="entry name" value="alpha-D-mannose-specific plant lectins"/>
    <property type="match status" value="1"/>
</dbReference>
<dbReference type="InterPro" id="IPR036426">
    <property type="entry name" value="Bulb-type_lectin_dom_sf"/>
</dbReference>
<evidence type="ECO:0000259" key="21">
    <source>
        <dbReference type="PROSITE" id="PS50011"/>
    </source>
</evidence>
<evidence type="ECO:0000313" key="24">
    <source>
        <dbReference type="Proteomes" id="UP001396334"/>
    </source>
</evidence>
<dbReference type="PROSITE" id="PS00108">
    <property type="entry name" value="PROTEIN_KINASE_ST"/>
    <property type="match status" value="1"/>
</dbReference>
<evidence type="ECO:0000256" key="16">
    <source>
        <dbReference type="ARBA" id="ARBA00048679"/>
    </source>
</evidence>
<protein>
    <recommendedName>
        <fullName evidence="17">Receptor-like serine/threonine-protein kinase</fullName>
        <ecNumber evidence="17">2.7.11.1</ecNumber>
    </recommendedName>
</protein>
<dbReference type="InterPro" id="IPR017441">
    <property type="entry name" value="Protein_kinase_ATP_BS"/>
</dbReference>
<feature type="chain" id="PRO_5046738448" description="Receptor-like serine/threonine-protein kinase" evidence="20">
    <location>
        <begin position="20"/>
        <end position="843"/>
    </location>
</feature>
<keyword evidence="7 17" id="KW-0547">Nucleotide-binding</keyword>
<name>A0ABR2QP77_9ROSI</name>
<evidence type="ECO:0000256" key="13">
    <source>
        <dbReference type="ARBA" id="ARBA00023170"/>
    </source>
</evidence>
<comment type="caution">
    <text evidence="23">The sequence shown here is derived from an EMBL/GenBank/DDBJ whole genome shotgun (WGS) entry which is preliminary data.</text>
</comment>
<dbReference type="SMART" id="SM00220">
    <property type="entry name" value="S_TKc"/>
    <property type="match status" value="1"/>
</dbReference>
<dbReference type="Pfam" id="PF01453">
    <property type="entry name" value="B_lectin"/>
    <property type="match status" value="1"/>
</dbReference>
<evidence type="ECO:0000256" key="10">
    <source>
        <dbReference type="ARBA" id="ARBA00022989"/>
    </source>
</evidence>
<evidence type="ECO:0000256" key="3">
    <source>
        <dbReference type="ARBA" id="ARBA00022536"/>
    </source>
</evidence>
<dbReference type="CDD" id="cd00028">
    <property type="entry name" value="B_lectin"/>
    <property type="match status" value="1"/>
</dbReference>
<dbReference type="SUPFAM" id="SSF56112">
    <property type="entry name" value="Protein kinase-like (PK-like)"/>
    <property type="match status" value="1"/>
</dbReference>
<dbReference type="EC" id="2.7.11.1" evidence="17"/>
<comment type="catalytic activity">
    <reaction evidence="16 17">
        <text>L-seryl-[protein] + ATP = O-phospho-L-seryl-[protein] + ADP + H(+)</text>
        <dbReference type="Rhea" id="RHEA:17989"/>
        <dbReference type="Rhea" id="RHEA-COMP:9863"/>
        <dbReference type="Rhea" id="RHEA-COMP:11604"/>
        <dbReference type="ChEBI" id="CHEBI:15378"/>
        <dbReference type="ChEBI" id="CHEBI:29999"/>
        <dbReference type="ChEBI" id="CHEBI:30616"/>
        <dbReference type="ChEBI" id="CHEBI:83421"/>
        <dbReference type="ChEBI" id="CHEBI:456216"/>
        <dbReference type="EC" id="2.7.11.1"/>
    </reaction>
</comment>
<evidence type="ECO:0000256" key="7">
    <source>
        <dbReference type="ARBA" id="ARBA00022741"/>
    </source>
</evidence>
<dbReference type="Gene3D" id="3.30.200.20">
    <property type="entry name" value="Phosphorylase Kinase, domain 1"/>
    <property type="match status" value="1"/>
</dbReference>
<evidence type="ECO:0000256" key="1">
    <source>
        <dbReference type="ARBA" id="ARBA00004167"/>
    </source>
</evidence>
<feature type="domain" description="Bulb-type lectin" evidence="22">
    <location>
        <begin position="29"/>
        <end position="148"/>
    </location>
</feature>
<dbReference type="Pfam" id="PF00069">
    <property type="entry name" value="Pkinase"/>
    <property type="match status" value="1"/>
</dbReference>
<keyword evidence="10 19" id="KW-1133">Transmembrane helix</keyword>